<evidence type="ECO:0000256" key="4">
    <source>
        <dbReference type="ARBA" id="ARBA00022741"/>
    </source>
</evidence>
<comment type="similarity">
    <text evidence="1">Belongs to the protein kinase superfamily. CMGC Ser/Thr protein kinase family. CDC2/CDKX subfamily.</text>
</comment>
<dbReference type="EMBL" id="FN668683">
    <property type="protein sequence ID" value="CBK24202.2"/>
    <property type="molecule type" value="Genomic_DNA"/>
</dbReference>
<dbReference type="Gene3D" id="1.10.510.10">
    <property type="entry name" value="Transferase(Phosphotransferase) domain 1"/>
    <property type="match status" value="1"/>
</dbReference>
<keyword evidence="13" id="KW-1185">Reference proteome</keyword>
<proteinExistence type="inferred from homology"/>
<dbReference type="PANTHER" id="PTHR24056">
    <property type="entry name" value="CELL DIVISION PROTEIN KINASE"/>
    <property type="match status" value="1"/>
</dbReference>
<evidence type="ECO:0000259" key="11">
    <source>
        <dbReference type="PROSITE" id="PS50011"/>
    </source>
</evidence>
<reference evidence="12" key="1">
    <citation type="submission" date="2010-02" db="EMBL/GenBank/DDBJ databases">
        <title>Sequencing and annotation of the Blastocystis hominis genome.</title>
        <authorList>
            <person name="Wincker P."/>
        </authorList>
    </citation>
    <scope>NUCLEOTIDE SEQUENCE</scope>
    <source>
        <strain evidence="12">Singapore isolate B</strain>
    </source>
</reference>
<dbReference type="SUPFAM" id="SSF56112">
    <property type="entry name" value="Protein kinase-like (PK-like)"/>
    <property type="match status" value="1"/>
</dbReference>
<dbReference type="FunFam" id="1.10.510.10:FF:000624">
    <property type="entry name" value="Mitogen-activated protein kinase"/>
    <property type="match status" value="1"/>
</dbReference>
<keyword evidence="2" id="KW-0723">Serine/threonine-protein kinase</keyword>
<dbReference type="Pfam" id="PF00069">
    <property type="entry name" value="Pkinase"/>
    <property type="match status" value="1"/>
</dbReference>
<dbReference type="InterPro" id="IPR011009">
    <property type="entry name" value="Kinase-like_dom_sf"/>
</dbReference>
<comment type="subunit">
    <text evidence="7">May form a complex composed of at least the catalytic subunit CRK2 and a cyclin.</text>
</comment>
<dbReference type="GO" id="GO:0005524">
    <property type="term" value="F:ATP binding"/>
    <property type="evidence" value="ECO:0007669"/>
    <property type="project" value="UniProtKB-KW"/>
</dbReference>
<name>D8M813_BLAHO</name>
<protein>
    <recommendedName>
        <fullName evidence="8">Cyclin-dependent kinase 2 homolog</fullName>
    </recommendedName>
    <alternativeName>
        <fullName evidence="9">Cell division control protein 2 homolog</fullName>
    </alternativeName>
    <alternativeName>
        <fullName evidence="10">cdc2-related kinase 2</fullName>
    </alternativeName>
</protein>
<evidence type="ECO:0000313" key="13">
    <source>
        <dbReference type="Proteomes" id="UP000008312"/>
    </source>
</evidence>
<organism evidence="12">
    <name type="scientific">Blastocystis hominis</name>
    <dbReference type="NCBI Taxonomy" id="12968"/>
    <lineage>
        <taxon>Eukaryota</taxon>
        <taxon>Sar</taxon>
        <taxon>Stramenopiles</taxon>
        <taxon>Bigyra</taxon>
        <taxon>Opalozoa</taxon>
        <taxon>Opalinata</taxon>
        <taxon>Blastocystidae</taxon>
        <taxon>Blastocystis</taxon>
    </lineage>
</organism>
<dbReference type="SMART" id="SM00220">
    <property type="entry name" value="S_TKc"/>
    <property type="match status" value="1"/>
</dbReference>
<dbReference type="InterPro" id="IPR050108">
    <property type="entry name" value="CDK"/>
</dbReference>
<keyword evidence="5" id="KW-0418">Kinase</keyword>
<evidence type="ECO:0000256" key="9">
    <source>
        <dbReference type="ARBA" id="ARBA00041902"/>
    </source>
</evidence>
<feature type="domain" description="Protein kinase" evidence="11">
    <location>
        <begin position="1"/>
        <end position="152"/>
    </location>
</feature>
<evidence type="ECO:0000256" key="2">
    <source>
        <dbReference type="ARBA" id="ARBA00022527"/>
    </source>
</evidence>
<dbReference type="OMA" id="YRINSDM"/>
<evidence type="ECO:0000256" key="7">
    <source>
        <dbReference type="ARBA" id="ARBA00038543"/>
    </source>
</evidence>
<dbReference type="GO" id="GO:0005634">
    <property type="term" value="C:nucleus"/>
    <property type="evidence" value="ECO:0007669"/>
    <property type="project" value="TreeGrafter"/>
</dbReference>
<dbReference type="GO" id="GO:0004674">
    <property type="term" value="F:protein serine/threonine kinase activity"/>
    <property type="evidence" value="ECO:0007669"/>
    <property type="project" value="UniProtKB-KW"/>
</dbReference>
<dbReference type="PROSITE" id="PS50011">
    <property type="entry name" value="PROTEIN_KINASE_DOM"/>
    <property type="match status" value="1"/>
</dbReference>
<accession>D8M813</accession>
<keyword evidence="4" id="KW-0547">Nucleotide-binding</keyword>
<dbReference type="AlphaFoldDB" id="D8M813"/>
<dbReference type="InterPro" id="IPR000719">
    <property type="entry name" value="Prot_kinase_dom"/>
</dbReference>
<dbReference type="RefSeq" id="XP_012898250.1">
    <property type="nucleotide sequence ID" value="XM_013042796.1"/>
</dbReference>
<keyword evidence="6" id="KW-0067">ATP-binding</keyword>
<evidence type="ECO:0000256" key="10">
    <source>
        <dbReference type="ARBA" id="ARBA00042858"/>
    </source>
</evidence>
<evidence type="ECO:0000313" key="12">
    <source>
        <dbReference type="EMBL" id="CBK24202.2"/>
    </source>
</evidence>
<dbReference type="Proteomes" id="UP000008312">
    <property type="component" value="Unassembled WGS sequence"/>
</dbReference>
<evidence type="ECO:0000256" key="8">
    <source>
        <dbReference type="ARBA" id="ARBA00039612"/>
    </source>
</evidence>
<gene>
    <name evidence="12" type="ORF">GSBLH_T00003969001</name>
</gene>
<dbReference type="InterPro" id="IPR008271">
    <property type="entry name" value="Ser/Thr_kinase_AS"/>
</dbReference>
<evidence type="ECO:0000256" key="5">
    <source>
        <dbReference type="ARBA" id="ARBA00022777"/>
    </source>
</evidence>
<dbReference type="GeneID" id="24921018"/>
<sequence>MWGFLQYTRDKKLALYSKDHVRWYMYQFLQALSYLHKNMIMHRDLKTSNLLLTNKHEIKLTDFGLARQLQFGDKNRYTTEVMTLWYRPPELLLGKSEYSTETDVWSAGCIFGELLACGPLFPTHSDNKIEELNLIFKACGTPSDDEMRHLMQ</sequence>
<dbReference type="OrthoDB" id="28397at2759"/>
<evidence type="ECO:0000256" key="1">
    <source>
        <dbReference type="ARBA" id="ARBA00006485"/>
    </source>
</evidence>
<dbReference type="PROSITE" id="PS00108">
    <property type="entry name" value="PROTEIN_KINASE_ST"/>
    <property type="match status" value="1"/>
</dbReference>
<dbReference type="InParanoid" id="D8M813"/>
<keyword evidence="3" id="KW-0808">Transferase</keyword>
<evidence type="ECO:0000256" key="6">
    <source>
        <dbReference type="ARBA" id="ARBA00022840"/>
    </source>
</evidence>
<evidence type="ECO:0000256" key="3">
    <source>
        <dbReference type="ARBA" id="ARBA00022679"/>
    </source>
</evidence>